<feature type="compositionally biased region" description="Basic residues" evidence="1">
    <location>
        <begin position="423"/>
        <end position="433"/>
    </location>
</feature>
<feature type="compositionally biased region" description="Basic and acidic residues" evidence="1">
    <location>
        <begin position="89"/>
        <end position="100"/>
    </location>
</feature>
<feature type="compositionally biased region" description="Pro residues" evidence="1">
    <location>
        <begin position="690"/>
        <end position="705"/>
    </location>
</feature>
<comment type="caution">
    <text evidence="2">The sequence shown here is derived from an EMBL/GenBank/DDBJ whole genome shotgun (WGS) entry which is preliminary data.</text>
</comment>
<feature type="region of interest" description="Disordered" evidence="1">
    <location>
        <begin position="517"/>
        <end position="542"/>
    </location>
</feature>
<dbReference type="EMBL" id="JARKIF010000010">
    <property type="protein sequence ID" value="KAJ7628934.1"/>
    <property type="molecule type" value="Genomic_DNA"/>
</dbReference>
<proteinExistence type="predicted"/>
<evidence type="ECO:0000256" key="1">
    <source>
        <dbReference type="SAM" id="MobiDB-lite"/>
    </source>
</evidence>
<sequence>MTDRDDKDKESRAGDHDRQHHHHSDSERAAHTGDEDAKSTKEHRLSRRDSYHSTSSHRSSSSKKSKTRSKATVDDDQPDMGGVGGAEQEVDRKQKERDETAYGPEFLRALAIAPSVDEDSPFDVIAGADAVEFARRFVQEQEQIPPHATSSSDSHAHTPGTITSTPEGGTRKHLPPVVFALPRTAAGDAGRKVVDFYMSWRGKTKTHRLKGQERRTGFLDSEFKRVKETLDGEWKRASRAIKGGFGGREDDEDELQGYPTLARAPTDPQKPPSLPPNLVAHAQDEQATSASRTPPPATQRTVSDPLPPPSSFPINMERPQLGVHRGSVDSLTSVMSIPLLGLVRGVPVGNRVPLRVMNPGDRFSMSSAGDLDVAETPKARLSRHSPLRDGVAFDVPDDGAETHLVALPGRAGSDSSASSGGSRRSKHRRRKDKGRTSAEEEERGKEKILIVLLDEKDKDKETETEKTPVKEEGSTWHGLEHRLSMRSAQKPPPPTATHVSPWMGPLAHTDEDVTFITTPDPSDSDGSSSEDGADVNWGRRSGAPMPIKNLLSAMGYLAPEARATPSPYGSYTALPMPTPYNSPYNAAAAAVYTSPYVTPMQASPYVTPMQASPYHSPYGMHPQIHGQGSPSRPQTPPIYAPSNTPPQQSTPPWPSYTPAMSATAAVYPSPAQSGYASPYGSAPPSIYGPAPPPLYKPAPASPARPPLYYYG</sequence>
<feature type="region of interest" description="Disordered" evidence="1">
    <location>
        <begin position="616"/>
        <end position="656"/>
    </location>
</feature>
<feature type="compositionally biased region" description="Polar residues" evidence="1">
    <location>
        <begin position="285"/>
        <end position="302"/>
    </location>
</feature>
<feature type="region of interest" description="Disordered" evidence="1">
    <location>
        <begin position="259"/>
        <end position="317"/>
    </location>
</feature>
<evidence type="ECO:0000313" key="3">
    <source>
        <dbReference type="Proteomes" id="UP001221142"/>
    </source>
</evidence>
<name>A0AAD7BRZ7_9AGAR</name>
<organism evidence="2 3">
    <name type="scientific">Roridomyces roridus</name>
    <dbReference type="NCBI Taxonomy" id="1738132"/>
    <lineage>
        <taxon>Eukaryota</taxon>
        <taxon>Fungi</taxon>
        <taxon>Dikarya</taxon>
        <taxon>Basidiomycota</taxon>
        <taxon>Agaricomycotina</taxon>
        <taxon>Agaricomycetes</taxon>
        <taxon>Agaricomycetidae</taxon>
        <taxon>Agaricales</taxon>
        <taxon>Marasmiineae</taxon>
        <taxon>Mycenaceae</taxon>
        <taxon>Roridomyces</taxon>
    </lineage>
</organism>
<protein>
    <submittedName>
        <fullName evidence="2">Uncharacterized protein</fullName>
    </submittedName>
</protein>
<gene>
    <name evidence="2" type="ORF">FB45DRAFT_46185</name>
</gene>
<feature type="compositionally biased region" description="Low complexity" evidence="1">
    <location>
        <begin position="145"/>
        <end position="159"/>
    </location>
</feature>
<keyword evidence="3" id="KW-1185">Reference proteome</keyword>
<feature type="region of interest" description="Disordered" evidence="1">
    <location>
        <begin position="140"/>
        <end position="173"/>
    </location>
</feature>
<feature type="region of interest" description="Disordered" evidence="1">
    <location>
        <begin position="1"/>
        <end position="102"/>
    </location>
</feature>
<feature type="compositionally biased region" description="Low complexity" evidence="1">
    <location>
        <begin position="409"/>
        <end position="422"/>
    </location>
</feature>
<feature type="compositionally biased region" description="Basic and acidic residues" evidence="1">
    <location>
        <begin position="1"/>
        <end position="51"/>
    </location>
</feature>
<accession>A0AAD7BRZ7</accession>
<feature type="region of interest" description="Disordered" evidence="1">
    <location>
        <begin position="690"/>
        <end position="711"/>
    </location>
</feature>
<feature type="compositionally biased region" description="Low complexity" evidence="1">
    <location>
        <begin position="519"/>
        <end position="530"/>
    </location>
</feature>
<evidence type="ECO:0000313" key="2">
    <source>
        <dbReference type="EMBL" id="KAJ7628934.1"/>
    </source>
</evidence>
<feature type="region of interest" description="Disordered" evidence="1">
    <location>
        <begin position="358"/>
        <end position="478"/>
    </location>
</feature>
<dbReference type="AlphaFoldDB" id="A0AAD7BRZ7"/>
<reference evidence="2" key="1">
    <citation type="submission" date="2023-03" db="EMBL/GenBank/DDBJ databases">
        <title>Massive genome expansion in bonnet fungi (Mycena s.s.) driven by repeated elements and novel gene families across ecological guilds.</title>
        <authorList>
            <consortium name="Lawrence Berkeley National Laboratory"/>
            <person name="Harder C.B."/>
            <person name="Miyauchi S."/>
            <person name="Viragh M."/>
            <person name="Kuo A."/>
            <person name="Thoen E."/>
            <person name="Andreopoulos B."/>
            <person name="Lu D."/>
            <person name="Skrede I."/>
            <person name="Drula E."/>
            <person name="Henrissat B."/>
            <person name="Morin E."/>
            <person name="Kohler A."/>
            <person name="Barry K."/>
            <person name="LaButti K."/>
            <person name="Morin E."/>
            <person name="Salamov A."/>
            <person name="Lipzen A."/>
            <person name="Mereny Z."/>
            <person name="Hegedus B."/>
            <person name="Baldrian P."/>
            <person name="Stursova M."/>
            <person name="Weitz H."/>
            <person name="Taylor A."/>
            <person name="Grigoriev I.V."/>
            <person name="Nagy L.G."/>
            <person name="Martin F."/>
            <person name="Kauserud H."/>
        </authorList>
    </citation>
    <scope>NUCLEOTIDE SEQUENCE</scope>
    <source>
        <strain evidence="2">9284</strain>
    </source>
</reference>
<dbReference type="Proteomes" id="UP001221142">
    <property type="component" value="Unassembled WGS sequence"/>
</dbReference>
<feature type="compositionally biased region" description="Basic residues" evidence="1">
    <location>
        <begin position="60"/>
        <end position="69"/>
    </location>
</feature>
<feature type="compositionally biased region" description="Basic and acidic residues" evidence="1">
    <location>
        <begin position="434"/>
        <end position="478"/>
    </location>
</feature>